<name>A0A7K1GM63_9FLAO</name>
<dbReference type="Proteomes" id="UP000488936">
    <property type="component" value="Unassembled WGS sequence"/>
</dbReference>
<dbReference type="InterPro" id="IPR025943">
    <property type="entry name" value="Sigma_54_int_dom_ATP-bd_2"/>
</dbReference>
<reference evidence="11 12" key="1">
    <citation type="journal article" date="2006" name="Int. J. Syst. Evol. Microbiol.">
        <title>Myroides pelagicus sp. nov., isolated from seawater in Thailand.</title>
        <authorList>
            <person name="Yoon J."/>
            <person name="Maneerat S."/>
            <person name="Kawai F."/>
            <person name="Yokota A."/>
        </authorList>
    </citation>
    <scope>NUCLEOTIDE SEQUENCE [LARGE SCALE GENOMIC DNA]</scope>
    <source>
        <strain evidence="11 12">SM1T</strain>
    </source>
</reference>
<proteinExistence type="predicted"/>
<dbReference type="PROSITE" id="PS50045">
    <property type="entry name" value="SIGMA54_INTERACT_4"/>
    <property type="match status" value="1"/>
</dbReference>
<dbReference type="SMART" id="SM00382">
    <property type="entry name" value="AAA"/>
    <property type="match status" value="1"/>
</dbReference>
<feature type="modified residue" description="4-aspartylphosphate" evidence="7">
    <location>
        <position position="53"/>
    </location>
</feature>
<dbReference type="InterPro" id="IPR001789">
    <property type="entry name" value="Sig_transdc_resp-reg_receiver"/>
</dbReference>
<dbReference type="InterPro" id="IPR002197">
    <property type="entry name" value="HTH_Fis"/>
</dbReference>
<dbReference type="PROSITE" id="PS50110">
    <property type="entry name" value="RESPONSE_REGULATORY"/>
    <property type="match status" value="1"/>
</dbReference>
<dbReference type="RefSeq" id="WP_155035967.1">
    <property type="nucleotide sequence ID" value="NZ_JAYMMG010000004.1"/>
</dbReference>
<dbReference type="PROSITE" id="PS00676">
    <property type="entry name" value="SIGMA54_INTERACT_2"/>
    <property type="match status" value="1"/>
</dbReference>
<dbReference type="InterPro" id="IPR025662">
    <property type="entry name" value="Sigma_54_int_dom_ATP-bd_1"/>
</dbReference>
<evidence type="ECO:0000313" key="11">
    <source>
        <dbReference type="EMBL" id="MTH29975.1"/>
    </source>
</evidence>
<keyword evidence="3" id="KW-0067">ATP-binding</keyword>
<evidence type="ECO:0000256" key="8">
    <source>
        <dbReference type="SAM" id="MobiDB-lite"/>
    </source>
</evidence>
<keyword evidence="4" id="KW-0902">Two-component regulatory system</keyword>
<dbReference type="AlphaFoldDB" id="A0A7K1GM63"/>
<dbReference type="PANTHER" id="PTHR32071">
    <property type="entry name" value="TRANSCRIPTIONAL REGULATORY PROTEIN"/>
    <property type="match status" value="1"/>
</dbReference>
<keyword evidence="5" id="KW-0805">Transcription regulation</keyword>
<dbReference type="InterPro" id="IPR027417">
    <property type="entry name" value="P-loop_NTPase"/>
</dbReference>
<keyword evidence="12" id="KW-1185">Reference proteome</keyword>
<organism evidence="11 12">
    <name type="scientific">Myroides pelagicus</name>
    <dbReference type="NCBI Taxonomy" id="270914"/>
    <lineage>
        <taxon>Bacteria</taxon>
        <taxon>Pseudomonadati</taxon>
        <taxon>Bacteroidota</taxon>
        <taxon>Flavobacteriia</taxon>
        <taxon>Flavobacteriales</taxon>
        <taxon>Flavobacteriaceae</taxon>
        <taxon>Myroides</taxon>
    </lineage>
</organism>
<dbReference type="GO" id="GO:0006355">
    <property type="term" value="P:regulation of DNA-templated transcription"/>
    <property type="evidence" value="ECO:0007669"/>
    <property type="project" value="InterPro"/>
</dbReference>
<keyword evidence="6" id="KW-0804">Transcription</keyword>
<dbReference type="InterPro" id="IPR002078">
    <property type="entry name" value="Sigma_54_int"/>
</dbReference>
<dbReference type="SUPFAM" id="SSF52172">
    <property type="entry name" value="CheY-like"/>
    <property type="match status" value="1"/>
</dbReference>
<evidence type="ECO:0000259" key="9">
    <source>
        <dbReference type="PROSITE" id="PS50045"/>
    </source>
</evidence>
<dbReference type="OrthoDB" id="5401077at2"/>
<dbReference type="SUPFAM" id="SSF52540">
    <property type="entry name" value="P-loop containing nucleoside triphosphate hydrolases"/>
    <property type="match status" value="1"/>
</dbReference>
<evidence type="ECO:0000313" key="12">
    <source>
        <dbReference type="Proteomes" id="UP000488936"/>
    </source>
</evidence>
<dbReference type="InterPro" id="IPR058031">
    <property type="entry name" value="AAA_lid_NorR"/>
</dbReference>
<keyword evidence="2" id="KW-0547">Nucleotide-binding</keyword>
<evidence type="ECO:0000256" key="1">
    <source>
        <dbReference type="ARBA" id="ARBA00022553"/>
    </source>
</evidence>
<dbReference type="PROSITE" id="PS00675">
    <property type="entry name" value="SIGMA54_INTERACT_1"/>
    <property type="match status" value="1"/>
</dbReference>
<gene>
    <name evidence="11" type="ORF">GJV77_08610</name>
</gene>
<dbReference type="CDD" id="cd00009">
    <property type="entry name" value="AAA"/>
    <property type="match status" value="1"/>
</dbReference>
<dbReference type="Gene3D" id="3.40.50.300">
    <property type="entry name" value="P-loop containing nucleotide triphosphate hydrolases"/>
    <property type="match status" value="1"/>
</dbReference>
<dbReference type="Gene3D" id="1.10.10.60">
    <property type="entry name" value="Homeodomain-like"/>
    <property type="match status" value="1"/>
</dbReference>
<dbReference type="FunFam" id="3.40.50.2300:FF:000018">
    <property type="entry name" value="DNA-binding transcriptional regulator NtrC"/>
    <property type="match status" value="1"/>
</dbReference>
<protein>
    <submittedName>
        <fullName evidence="11">Response regulator</fullName>
    </submittedName>
</protein>
<dbReference type="PRINTS" id="PR01590">
    <property type="entry name" value="HTHFIS"/>
</dbReference>
<evidence type="ECO:0000256" key="3">
    <source>
        <dbReference type="ARBA" id="ARBA00022840"/>
    </source>
</evidence>
<dbReference type="SUPFAM" id="SSF46689">
    <property type="entry name" value="Homeodomain-like"/>
    <property type="match status" value="1"/>
</dbReference>
<feature type="domain" description="Sigma-54 factor interaction" evidence="9">
    <location>
        <begin position="150"/>
        <end position="379"/>
    </location>
</feature>
<evidence type="ECO:0000256" key="5">
    <source>
        <dbReference type="ARBA" id="ARBA00023015"/>
    </source>
</evidence>
<dbReference type="InterPro" id="IPR009057">
    <property type="entry name" value="Homeodomain-like_sf"/>
</dbReference>
<dbReference type="GO" id="GO:0000160">
    <property type="term" value="P:phosphorelay signal transduction system"/>
    <property type="evidence" value="ECO:0007669"/>
    <property type="project" value="UniProtKB-KW"/>
</dbReference>
<accession>A0A7K1GM63</accession>
<dbReference type="Pfam" id="PF00158">
    <property type="entry name" value="Sigma54_activat"/>
    <property type="match status" value="1"/>
</dbReference>
<dbReference type="GO" id="GO:0043565">
    <property type="term" value="F:sequence-specific DNA binding"/>
    <property type="evidence" value="ECO:0007669"/>
    <property type="project" value="InterPro"/>
</dbReference>
<dbReference type="Pfam" id="PF25601">
    <property type="entry name" value="AAA_lid_14"/>
    <property type="match status" value="1"/>
</dbReference>
<dbReference type="EMBL" id="WMJY01000017">
    <property type="protein sequence ID" value="MTH29975.1"/>
    <property type="molecule type" value="Genomic_DNA"/>
</dbReference>
<feature type="compositionally biased region" description="Low complexity" evidence="8">
    <location>
        <begin position="127"/>
        <end position="144"/>
    </location>
</feature>
<dbReference type="InterPro" id="IPR011006">
    <property type="entry name" value="CheY-like_superfamily"/>
</dbReference>
<evidence type="ECO:0000256" key="4">
    <source>
        <dbReference type="ARBA" id="ARBA00023012"/>
    </source>
</evidence>
<dbReference type="InterPro" id="IPR003593">
    <property type="entry name" value="AAA+_ATPase"/>
</dbReference>
<evidence type="ECO:0000259" key="10">
    <source>
        <dbReference type="PROSITE" id="PS50110"/>
    </source>
</evidence>
<dbReference type="GO" id="GO:0005524">
    <property type="term" value="F:ATP binding"/>
    <property type="evidence" value="ECO:0007669"/>
    <property type="project" value="UniProtKB-KW"/>
</dbReference>
<feature type="domain" description="Response regulatory" evidence="10">
    <location>
        <begin position="4"/>
        <end position="118"/>
    </location>
</feature>
<dbReference type="PANTHER" id="PTHR32071:SF81">
    <property type="entry name" value="PROPIONATE CATABOLISM OPERON REGULATORY PROTEIN"/>
    <property type="match status" value="1"/>
</dbReference>
<dbReference type="FunFam" id="3.40.50.300:FF:000006">
    <property type="entry name" value="DNA-binding transcriptional regulator NtrC"/>
    <property type="match status" value="1"/>
</dbReference>
<evidence type="ECO:0000256" key="6">
    <source>
        <dbReference type="ARBA" id="ARBA00023163"/>
    </source>
</evidence>
<evidence type="ECO:0000256" key="7">
    <source>
        <dbReference type="PROSITE-ProRule" id="PRU00169"/>
    </source>
</evidence>
<dbReference type="Pfam" id="PF00072">
    <property type="entry name" value="Response_reg"/>
    <property type="match status" value="1"/>
</dbReference>
<feature type="region of interest" description="Disordered" evidence="8">
    <location>
        <begin position="125"/>
        <end position="152"/>
    </location>
</feature>
<dbReference type="Gene3D" id="3.40.50.2300">
    <property type="match status" value="1"/>
</dbReference>
<keyword evidence="1 7" id="KW-0597">Phosphoprotein</keyword>
<sequence>MSQKILVIDDDVPFCEMLKTFLGKRGYSVANAFNSQEAQQLIDKECFDIVLTDVRLPDSDGIELLKYIKKACPTTQVILMTGYTEIKTAVNAMKLGAFDYVAKPINPDEIIMTINQALEKREAKTVQSSNYSSSNTQTKSSSPSDGDDYVKGSSNVSKQLNEYIELVAPTNMSVLIIGDSGTGKEHIAHSIHLNSKRKDKPYIAVDCGAIPKDLASSEFFGHIKGSFTGAVTDKVGHFEAANGGTIFLDEVGNLSYEVQVQLLRALQERKVKPVGSSIEIDVDIRVIAATNEDLPKAVQEGEFREDLYHRLNEFGIVAPKLADRGEDILMFANYFLKTSNTELEKQVGKFSSEVERVFLTYDWPGNLREMKNIIKRSVLLTRGDVVEVQVLPQEILSPRMQTTLKDRTVVDEEDLKLFSSKNEEQAIRTALEKVKFNKTKAAQVLGIDRKTLYNKMKLYNIEL</sequence>
<dbReference type="SMART" id="SM00448">
    <property type="entry name" value="REC"/>
    <property type="match status" value="1"/>
</dbReference>
<evidence type="ECO:0000256" key="2">
    <source>
        <dbReference type="ARBA" id="ARBA00022741"/>
    </source>
</evidence>
<comment type="caution">
    <text evidence="11">The sequence shown here is derived from an EMBL/GenBank/DDBJ whole genome shotgun (WGS) entry which is preliminary data.</text>
</comment>
<dbReference type="Pfam" id="PF02954">
    <property type="entry name" value="HTH_8"/>
    <property type="match status" value="1"/>
</dbReference>
<dbReference type="Gene3D" id="1.10.8.60">
    <property type="match status" value="1"/>
</dbReference>